<protein>
    <submittedName>
        <fullName evidence="3">Uncharacterized protein</fullName>
    </submittedName>
</protein>
<feature type="region of interest" description="Disordered" evidence="1">
    <location>
        <begin position="243"/>
        <end position="263"/>
    </location>
</feature>
<feature type="compositionally biased region" description="Acidic residues" evidence="1">
    <location>
        <begin position="1"/>
        <end position="12"/>
    </location>
</feature>
<sequence length="263" mass="27462">MISEPELLDDEGEPLRGTTPAHGPRGGAPYGLDPSHPEDGAPPTGRGGGRYRRPWLWAFGGALGASVLWAAGLAAYQTRGPDLGGYRASDALCAEAPLSALVTALGKRGATTNADAYGHPALDRTYCSVQLGEPPSGYEANLRYELHKEIDPAPEFDAVQSRAAMPEEPAPEPVPALGDKAYFSVSGGTYAELVVLDGPAVIGLSVSTLHEYVDDTGDPPGESTHAPLDGVKEFMVEDMRELMERLRSPAPSGPDGTSSPDAG</sequence>
<name>A0A918EHI5_9ACTN</name>
<reference evidence="3" key="2">
    <citation type="submission" date="2020-09" db="EMBL/GenBank/DDBJ databases">
        <authorList>
            <person name="Sun Q."/>
            <person name="Ohkuma M."/>
        </authorList>
    </citation>
    <scope>NUCLEOTIDE SEQUENCE</scope>
    <source>
        <strain evidence="3">JCM 4335</strain>
    </source>
</reference>
<evidence type="ECO:0000256" key="1">
    <source>
        <dbReference type="SAM" id="MobiDB-lite"/>
    </source>
</evidence>
<feature type="transmembrane region" description="Helical" evidence="2">
    <location>
        <begin position="55"/>
        <end position="76"/>
    </location>
</feature>
<dbReference type="EMBL" id="BMSV01000001">
    <property type="protein sequence ID" value="GGP89214.1"/>
    <property type="molecule type" value="Genomic_DNA"/>
</dbReference>
<organism evidence="3 4">
    <name type="scientific">Streptomyces roseolilacinus</name>
    <dbReference type="NCBI Taxonomy" id="66904"/>
    <lineage>
        <taxon>Bacteria</taxon>
        <taxon>Bacillati</taxon>
        <taxon>Actinomycetota</taxon>
        <taxon>Actinomycetes</taxon>
        <taxon>Kitasatosporales</taxon>
        <taxon>Streptomycetaceae</taxon>
        <taxon>Streptomyces</taxon>
    </lineage>
</organism>
<keyword evidence="2" id="KW-0812">Transmembrane</keyword>
<dbReference type="Proteomes" id="UP000654123">
    <property type="component" value="Unassembled WGS sequence"/>
</dbReference>
<gene>
    <name evidence="3" type="ORF">GCM10010249_03670</name>
</gene>
<evidence type="ECO:0000313" key="3">
    <source>
        <dbReference type="EMBL" id="GGP89214.1"/>
    </source>
</evidence>
<feature type="region of interest" description="Disordered" evidence="1">
    <location>
        <begin position="1"/>
        <end position="47"/>
    </location>
</feature>
<evidence type="ECO:0000313" key="4">
    <source>
        <dbReference type="Proteomes" id="UP000654123"/>
    </source>
</evidence>
<reference evidence="3" key="1">
    <citation type="journal article" date="2014" name="Int. J. Syst. Evol. Microbiol.">
        <title>Complete genome sequence of Corynebacterium casei LMG S-19264T (=DSM 44701T), isolated from a smear-ripened cheese.</title>
        <authorList>
            <consortium name="US DOE Joint Genome Institute (JGI-PGF)"/>
            <person name="Walter F."/>
            <person name="Albersmeier A."/>
            <person name="Kalinowski J."/>
            <person name="Ruckert C."/>
        </authorList>
    </citation>
    <scope>NUCLEOTIDE SEQUENCE</scope>
    <source>
        <strain evidence="3">JCM 4335</strain>
    </source>
</reference>
<comment type="caution">
    <text evidence="3">The sequence shown here is derived from an EMBL/GenBank/DDBJ whole genome shotgun (WGS) entry which is preliminary data.</text>
</comment>
<keyword evidence="2" id="KW-0472">Membrane</keyword>
<dbReference type="AlphaFoldDB" id="A0A918EHI5"/>
<dbReference type="RefSeq" id="WP_189529441.1">
    <property type="nucleotide sequence ID" value="NZ_BMSV01000001.1"/>
</dbReference>
<keyword evidence="2" id="KW-1133">Transmembrane helix</keyword>
<keyword evidence="4" id="KW-1185">Reference proteome</keyword>
<accession>A0A918EHI5</accession>
<evidence type="ECO:0000256" key="2">
    <source>
        <dbReference type="SAM" id="Phobius"/>
    </source>
</evidence>
<proteinExistence type="predicted"/>